<feature type="transmembrane region" description="Helical" evidence="11">
    <location>
        <begin position="80"/>
        <end position="99"/>
    </location>
</feature>
<dbReference type="GO" id="GO:0006754">
    <property type="term" value="P:ATP biosynthetic process"/>
    <property type="evidence" value="ECO:0007669"/>
    <property type="project" value="UniProtKB-KW"/>
</dbReference>
<dbReference type="Gene3D" id="1.20.120.220">
    <property type="entry name" value="ATP synthase, F0 complex, subunit A"/>
    <property type="match status" value="1"/>
</dbReference>
<feature type="transmembrane region" description="Helical" evidence="11">
    <location>
        <begin position="146"/>
        <end position="165"/>
    </location>
</feature>
<keyword evidence="12" id="KW-0496">Mitochondrion</keyword>
<dbReference type="GO" id="GO:1902600">
    <property type="term" value="P:proton transmembrane transport"/>
    <property type="evidence" value="ECO:0007669"/>
    <property type="project" value="UniProtKB-KW"/>
</dbReference>
<feature type="transmembrane region" description="Helical" evidence="11">
    <location>
        <begin position="42"/>
        <end position="60"/>
    </location>
</feature>
<dbReference type="EMBL" id="GQ452847">
    <property type="protein sequence ID" value="ACV92162.1"/>
    <property type="molecule type" value="Genomic_DNA"/>
</dbReference>
<keyword evidence="4" id="KW-0138">CF(0)</keyword>
<evidence type="ECO:0000256" key="6">
    <source>
        <dbReference type="ARBA" id="ARBA00022781"/>
    </source>
</evidence>
<keyword evidence="5 11" id="KW-0812">Transmembrane</keyword>
<dbReference type="SUPFAM" id="SSF81336">
    <property type="entry name" value="F1F0 ATP synthase subunit A"/>
    <property type="match status" value="1"/>
</dbReference>
<keyword evidence="7 11" id="KW-1133">Transmembrane helix</keyword>
<feature type="transmembrane region" description="Helical" evidence="11">
    <location>
        <begin position="172"/>
        <end position="190"/>
    </location>
</feature>
<keyword evidence="6" id="KW-0375">Hydrogen ion transport</keyword>
<dbReference type="AlphaFoldDB" id="J9Q876"/>
<reference evidence="12" key="1">
    <citation type="journal article" date="2012" name="Gene">
        <title>A unique tRNA gene family and a novel, highly expressed ORF in the mitochondrial genome of the silver-lip pearl oyster, Pinctada maxima (Bivalvia: Pteriidae).</title>
        <authorList>
            <person name="Wu X."/>
            <person name="Li X."/>
            <person name="Li L."/>
            <person name="Yu Z."/>
        </authorList>
    </citation>
    <scope>NUCLEOTIDE SEQUENCE</scope>
</reference>
<evidence type="ECO:0000256" key="5">
    <source>
        <dbReference type="ARBA" id="ARBA00022692"/>
    </source>
</evidence>
<evidence type="ECO:0000256" key="7">
    <source>
        <dbReference type="ARBA" id="ARBA00022989"/>
    </source>
</evidence>
<keyword evidence="10" id="KW-0066">ATP synthesis</keyword>
<accession>J9Q876</accession>
<keyword evidence="8" id="KW-0406">Ion transport</keyword>
<dbReference type="InterPro" id="IPR035908">
    <property type="entry name" value="F0_ATP_A_sf"/>
</dbReference>
<geneLocation type="mitochondrion" evidence="12"/>
<keyword evidence="9 11" id="KW-0472">Membrane</keyword>
<protein>
    <submittedName>
        <fullName evidence="12">ATP synthase subunit 6</fullName>
    </submittedName>
</protein>
<comment type="subcellular location">
    <subcellularLocation>
        <location evidence="1">Membrane</location>
        <topology evidence="1">Multi-pass membrane protein</topology>
    </subcellularLocation>
</comment>
<feature type="transmembrane region" description="Helical" evidence="11">
    <location>
        <begin position="16"/>
        <end position="35"/>
    </location>
</feature>
<dbReference type="GO" id="GO:0045259">
    <property type="term" value="C:proton-transporting ATP synthase complex"/>
    <property type="evidence" value="ECO:0007669"/>
    <property type="project" value="UniProtKB-KW"/>
</dbReference>
<evidence type="ECO:0000256" key="1">
    <source>
        <dbReference type="ARBA" id="ARBA00004141"/>
    </source>
</evidence>
<evidence type="ECO:0000256" key="4">
    <source>
        <dbReference type="ARBA" id="ARBA00022547"/>
    </source>
</evidence>
<keyword evidence="3" id="KW-0813">Transport</keyword>
<evidence type="ECO:0000256" key="9">
    <source>
        <dbReference type="ARBA" id="ARBA00023136"/>
    </source>
</evidence>
<gene>
    <name evidence="12" type="primary">atp6</name>
</gene>
<evidence type="ECO:0000313" key="12">
    <source>
        <dbReference type="EMBL" id="ACV92162.1"/>
    </source>
</evidence>
<comment type="similarity">
    <text evidence="2">Belongs to the ATPase A chain family.</text>
</comment>
<name>J9Q876_PINMA</name>
<sequence length="230" mass="24785">MISDISLSISTLSSKLFLVSVSFVVAAVSWGFLWSHMMGGDFWLGGILKLGFLSMASLLVDGVDKVRYWAVVKGVLSRLLGLHLCLLTVGLSGLLPFSFQGLVQLKGLVVAFGSIWLSLTLGFLYLRGSLKCVDMVVPMPYLPVSVVMVLVEVLSSVLLILVMPVRMGGNMLVGSVFLIMAGMLSILFWLGGGLLVGVILLEIAVVSVQSHVVSILFVEFLSMYSPNGRR</sequence>
<proteinExistence type="inferred from homology"/>
<feature type="transmembrane region" description="Helical" evidence="11">
    <location>
        <begin position="108"/>
        <end position="126"/>
    </location>
</feature>
<organism evidence="12">
    <name type="scientific">Pinctada maxima</name>
    <name type="common">Silver-lipped pearl oyster</name>
    <name type="synonym">White-lipped pearl oyster</name>
    <dbReference type="NCBI Taxonomy" id="104660"/>
    <lineage>
        <taxon>Eukaryota</taxon>
        <taxon>Metazoa</taxon>
        <taxon>Spiralia</taxon>
        <taxon>Lophotrochozoa</taxon>
        <taxon>Mollusca</taxon>
        <taxon>Bivalvia</taxon>
        <taxon>Autobranchia</taxon>
        <taxon>Pteriomorphia</taxon>
        <taxon>Pterioida</taxon>
        <taxon>Pterioidea</taxon>
        <taxon>Pteriidae</taxon>
        <taxon>Pinctada</taxon>
    </lineage>
</organism>
<evidence type="ECO:0000256" key="11">
    <source>
        <dbReference type="SAM" id="Phobius"/>
    </source>
</evidence>
<evidence type="ECO:0000256" key="10">
    <source>
        <dbReference type="ARBA" id="ARBA00023310"/>
    </source>
</evidence>
<evidence type="ECO:0000256" key="8">
    <source>
        <dbReference type="ARBA" id="ARBA00023065"/>
    </source>
</evidence>
<evidence type="ECO:0000256" key="3">
    <source>
        <dbReference type="ARBA" id="ARBA00022448"/>
    </source>
</evidence>
<evidence type="ECO:0000256" key="2">
    <source>
        <dbReference type="ARBA" id="ARBA00006810"/>
    </source>
</evidence>